<sequence length="223" mass="24546">MRLPIIIFIVAVALGAAVTAYIAPNDRLNSLVEQMPEGLRAAWAKTEVIEDLFTHRAVTFPSAEGDKPQSKPRRQSPIPPASGITIGHWRYNCDEEARKRSDCSITHQVAEGDGNVRFSWQIAMEPGGGFRSTWQTATGVRVDRGIVFEAGDEKPLTLPYSSCVDRYCESATELDDKFVEALLQADRASATVHDPLDRPVKYTISVDGLAASLRMLGDESNRI</sequence>
<dbReference type="Gene3D" id="2.60.40.1880">
    <property type="entry name" value="Invasion associated locus B (IalB) protein"/>
    <property type="match status" value="1"/>
</dbReference>
<dbReference type="InterPro" id="IPR038696">
    <property type="entry name" value="IalB_sf"/>
</dbReference>
<evidence type="ECO:0000313" key="2">
    <source>
        <dbReference type="EMBL" id="MDA4844741.1"/>
    </source>
</evidence>
<evidence type="ECO:0000256" key="1">
    <source>
        <dbReference type="SAM" id="MobiDB-lite"/>
    </source>
</evidence>
<gene>
    <name evidence="2" type="ORF">OOZ53_05230</name>
</gene>
<accession>A0ABT4VJ49</accession>
<dbReference type="EMBL" id="JAPJZH010000002">
    <property type="protein sequence ID" value="MDA4844741.1"/>
    <property type="molecule type" value="Genomic_DNA"/>
</dbReference>
<evidence type="ECO:0000313" key="3">
    <source>
        <dbReference type="Proteomes" id="UP001148313"/>
    </source>
</evidence>
<reference evidence="2" key="1">
    <citation type="submission" date="2022-11" db="EMBL/GenBank/DDBJ databases">
        <title>Hoeflea poritis sp. nov., isolated from scleractinian coral Porites lutea.</title>
        <authorList>
            <person name="Zhang G."/>
            <person name="Wei Q."/>
            <person name="Cai L."/>
        </authorList>
    </citation>
    <scope>NUCLEOTIDE SEQUENCE</scope>
    <source>
        <strain evidence="2">E7-10</strain>
    </source>
</reference>
<keyword evidence="3" id="KW-1185">Reference proteome</keyword>
<dbReference type="Pfam" id="PF06776">
    <property type="entry name" value="IalB"/>
    <property type="match status" value="1"/>
</dbReference>
<protein>
    <submittedName>
        <fullName evidence="2">Invasion associated locus B family protein</fullName>
    </submittedName>
</protein>
<organism evidence="2 3">
    <name type="scientific">Hoeflea poritis</name>
    <dbReference type="NCBI Taxonomy" id="2993659"/>
    <lineage>
        <taxon>Bacteria</taxon>
        <taxon>Pseudomonadati</taxon>
        <taxon>Pseudomonadota</taxon>
        <taxon>Alphaproteobacteria</taxon>
        <taxon>Hyphomicrobiales</taxon>
        <taxon>Rhizobiaceae</taxon>
        <taxon>Hoeflea</taxon>
    </lineage>
</organism>
<dbReference type="RefSeq" id="WP_271088268.1">
    <property type="nucleotide sequence ID" value="NZ_JAPJZH010000002.1"/>
</dbReference>
<proteinExistence type="predicted"/>
<dbReference type="Proteomes" id="UP001148313">
    <property type="component" value="Unassembled WGS sequence"/>
</dbReference>
<comment type="caution">
    <text evidence="2">The sequence shown here is derived from an EMBL/GenBank/DDBJ whole genome shotgun (WGS) entry which is preliminary data.</text>
</comment>
<name>A0ABT4VJ49_9HYPH</name>
<dbReference type="InterPro" id="IPR010642">
    <property type="entry name" value="Invasion_prot_B"/>
</dbReference>
<feature type="region of interest" description="Disordered" evidence="1">
    <location>
        <begin position="60"/>
        <end position="83"/>
    </location>
</feature>